<reference evidence="2" key="1">
    <citation type="submission" date="2014-11" db="EMBL/GenBank/DDBJ databases">
        <authorList>
            <person name="Amaro Gonzalez C."/>
        </authorList>
    </citation>
    <scope>NUCLEOTIDE SEQUENCE</scope>
</reference>
<dbReference type="AlphaFoldDB" id="A0A0E9XSK3"/>
<feature type="compositionally biased region" description="Polar residues" evidence="1">
    <location>
        <begin position="62"/>
        <end position="71"/>
    </location>
</feature>
<feature type="compositionally biased region" description="Basic and acidic residues" evidence="1">
    <location>
        <begin position="42"/>
        <end position="56"/>
    </location>
</feature>
<reference evidence="2" key="2">
    <citation type="journal article" date="2015" name="Fish Shellfish Immunol.">
        <title>Early steps in the European eel (Anguilla anguilla)-Vibrio vulnificus interaction in the gills: Role of the RtxA13 toxin.</title>
        <authorList>
            <person name="Callol A."/>
            <person name="Pajuelo D."/>
            <person name="Ebbesson L."/>
            <person name="Teles M."/>
            <person name="MacKenzie S."/>
            <person name="Amaro C."/>
        </authorList>
    </citation>
    <scope>NUCLEOTIDE SEQUENCE</scope>
</reference>
<sequence>MVFSPRYTTWHGYSVIRTEAQEDTNKRVAEKNILCVNAIQTRRPETGIGDRGRSEGLDPDQPGTQRGTTRS</sequence>
<evidence type="ECO:0000256" key="1">
    <source>
        <dbReference type="SAM" id="MobiDB-lite"/>
    </source>
</evidence>
<proteinExistence type="predicted"/>
<name>A0A0E9XSK3_ANGAN</name>
<evidence type="ECO:0000313" key="2">
    <source>
        <dbReference type="EMBL" id="JAI04816.1"/>
    </source>
</evidence>
<organism evidence="2">
    <name type="scientific">Anguilla anguilla</name>
    <name type="common">European freshwater eel</name>
    <name type="synonym">Muraena anguilla</name>
    <dbReference type="NCBI Taxonomy" id="7936"/>
    <lineage>
        <taxon>Eukaryota</taxon>
        <taxon>Metazoa</taxon>
        <taxon>Chordata</taxon>
        <taxon>Craniata</taxon>
        <taxon>Vertebrata</taxon>
        <taxon>Euteleostomi</taxon>
        <taxon>Actinopterygii</taxon>
        <taxon>Neopterygii</taxon>
        <taxon>Teleostei</taxon>
        <taxon>Anguilliformes</taxon>
        <taxon>Anguillidae</taxon>
        <taxon>Anguilla</taxon>
    </lineage>
</organism>
<protein>
    <submittedName>
        <fullName evidence="2">Uncharacterized protein</fullName>
    </submittedName>
</protein>
<accession>A0A0E9XSK3</accession>
<dbReference type="EMBL" id="GBXM01003762">
    <property type="protein sequence ID" value="JAI04816.1"/>
    <property type="molecule type" value="Transcribed_RNA"/>
</dbReference>
<feature type="region of interest" description="Disordered" evidence="1">
    <location>
        <begin position="41"/>
        <end position="71"/>
    </location>
</feature>